<dbReference type="GeneID" id="25308900"/>
<dbReference type="InterPro" id="IPR050720">
    <property type="entry name" value="Engrailed_Homeobox_TFs"/>
</dbReference>
<dbReference type="InterPro" id="IPR009057">
    <property type="entry name" value="Homeodomain-like_sf"/>
</dbReference>
<feature type="region of interest" description="Disordered" evidence="8">
    <location>
        <begin position="1"/>
        <end position="87"/>
    </location>
</feature>
<comment type="similarity">
    <text evidence="2">Belongs to the engrailed homeobox family.</text>
</comment>
<dbReference type="InterPro" id="IPR017970">
    <property type="entry name" value="Homeobox_CS"/>
</dbReference>
<feature type="domain" description="Homeobox" evidence="9">
    <location>
        <begin position="80"/>
        <end position="140"/>
    </location>
</feature>
<name>A0A0D2DH19_9EURO</name>
<evidence type="ECO:0000256" key="1">
    <source>
        <dbReference type="ARBA" id="ARBA00004123"/>
    </source>
</evidence>
<accession>A0A0D2DH19</accession>
<dbReference type="HOGENOM" id="CLU_549861_0_0_1"/>
<organism evidence="10 11">
    <name type="scientific">Fonsecaea pedrosoi CBS 271.37</name>
    <dbReference type="NCBI Taxonomy" id="1442368"/>
    <lineage>
        <taxon>Eukaryota</taxon>
        <taxon>Fungi</taxon>
        <taxon>Dikarya</taxon>
        <taxon>Ascomycota</taxon>
        <taxon>Pezizomycotina</taxon>
        <taxon>Eurotiomycetes</taxon>
        <taxon>Chaetothyriomycetidae</taxon>
        <taxon>Chaetothyriales</taxon>
        <taxon>Herpotrichiellaceae</taxon>
        <taxon>Fonsecaea</taxon>
    </lineage>
</organism>
<dbReference type="PROSITE" id="PS00027">
    <property type="entry name" value="HOMEOBOX_1"/>
    <property type="match status" value="1"/>
</dbReference>
<dbReference type="Gene3D" id="1.10.10.60">
    <property type="entry name" value="Homeodomain-like"/>
    <property type="match status" value="1"/>
</dbReference>
<dbReference type="PANTHER" id="PTHR24341">
    <property type="entry name" value="HOMEOBOX PROTEIN ENGRAILED"/>
    <property type="match status" value="1"/>
</dbReference>
<dbReference type="GO" id="GO:0005634">
    <property type="term" value="C:nucleus"/>
    <property type="evidence" value="ECO:0007669"/>
    <property type="project" value="UniProtKB-SubCell"/>
</dbReference>
<evidence type="ECO:0000256" key="4">
    <source>
        <dbReference type="ARBA" id="ARBA00023155"/>
    </source>
</evidence>
<keyword evidence="5 6" id="KW-0539">Nucleus</keyword>
<dbReference type="VEuPathDB" id="FungiDB:Z517_09410"/>
<evidence type="ECO:0000259" key="9">
    <source>
        <dbReference type="PROSITE" id="PS50071"/>
    </source>
</evidence>
<evidence type="ECO:0000313" key="10">
    <source>
        <dbReference type="EMBL" id="KIW76966.1"/>
    </source>
</evidence>
<feature type="compositionally biased region" description="Polar residues" evidence="8">
    <location>
        <begin position="1"/>
        <end position="26"/>
    </location>
</feature>
<reference evidence="10 11" key="1">
    <citation type="submission" date="2015-01" db="EMBL/GenBank/DDBJ databases">
        <title>The Genome Sequence of Fonsecaea pedrosoi CBS 271.37.</title>
        <authorList>
            <consortium name="The Broad Institute Genomics Platform"/>
            <person name="Cuomo C."/>
            <person name="de Hoog S."/>
            <person name="Gorbushina A."/>
            <person name="Stielow B."/>
            <person name="Teixiera M."/>
            <person name="Abouelleil A."/>
            <person name="Chapman S.B."/>
            <person name="Priest M."/>
            <person name="Young S.K."/>
            <person name="Wortman J."/>
            <person name="Nusbaum C."/>
            <person name="Birren B."/>
        </authorList>
    </citation>
    <scope>NUCLEOTIDE SEQUENCE [LARGE SCALE GENOMIC DNA]</scope>
    <source>
        <strain evidence="10 11">CBS 271.37</strain>
    </source>
</reference>
<feature type="region of interest" description="Disordered" evidence="8">
    <location>
        <begin position="134"/>
        <end position="156"/>
    </location>
</feature>
<dbReference type="PANTHER" id="PTHR24341:SF6">
    <property type="entry name" value="HOMEOBOX PROTEIN INVECTED"/>
    <property type="match status" value="1"/>
</dbReference>
<dbReference type="SUPFAM" id="SSF46689">
    <property type="entry name" value="Homeodomain-like"/>
    <property type="match status" value="1"/>
</dbReference>
<dbReference type="GO" id="GO:0000981">
    <property type="term" value="F:DNA-binding transcription factor activity, RNA polymerase II-specific"/>
    <property type="evidence" value="ECO:0007669"/>
    <property type="project" value="InterPro"/>
</dbReference>
<evidence type="ECO:0000313" key="11">
    <source>
        <dbReference type="Proteomes" id="UP000053029"/>
    </source>
</evidence>
<dbReference type="EMBL" id="KN846974">
    <property type="protein sequence ID" value="KIW76966.1"/>
    <property type="molecule type" value="Genomic_DNA"/>
</dbReference>
<evidence type="ECO:0000256" key="3">
    <source>
        <dbReference type="ARBA" id="ARBA00023125"/>
    </source>
</evidence>
<dbReference type="RefSeq" id="XP_013280774.1">
    <property type="nucleotide sequence ID" value="XM_013425320.1"/>
</dbReference>
<dbReference type="CDD" id="cd00086">
    <property type="entry name" value="homeodomain"/>
    <property type="match status" value="1"/>
</dbReference>
<feature type="compositionally biased region" description="Basic and acidic residues" evidence="8">
    <location>
        <begin position="70"/>
        <end position="83"/>
    </location>
</feature>
<dbReference type="Pfam" id="PF00046">
    <property type="entry name" value="Homeodomain"/>
    <property type="match status" value="1"/>
</dbReference>
<protein>
    <recommendedName>
        <fullName evidence="9">Homeobox domain-containing protein</fullName>
    </recommendedName>
</protein>
<keyword evidence="3 6" id="KW-0238">DNA-binding</keyword>
<evidence type="ECO:0000256" key="2">
    <source>
        <dbReference type="ARBA" id="ARBA00010896"/>
    </source>
</evidence>
<dbReference type="PROSITE" id="PS50071">
    <property type="entry name" value="HOMEOBOX_2"/>
    <property type="match status" value="1"/>
</dbReference>
<comment type="subcellular location">
    <subcellularLocation>
        <location evidence="1 6 7">Nucleus</location>
    </subcellularLocation>
</comment>
<feature type="region of interest" description="Disordered" evidence="8">
    <location>
        <begin position="412"/>
        <end position="437"/>
    </location>
</feature>
<dbReference type="Proteomes" id="UP000053029">
    <property type="component" value="Unassembled WGS sequence"/>
</dbReference>
<evidence type="ECO:0000256" key="5">
    <source>
        <dbReference type="ARBA" id="ARBA00023242"/>
    </source>
</evidence>
<dbReference type="GO" id="GO:0003677">
    <property type="term" value="F:DNA binding"/>
    <property type="evidence" value="ECO:0007669"/>
    <property type="project" value="UniProtKB-UniRule"/>
</dbReference>
<evidence type="ECO:0000256" key="7">
    <source>
        <dbReference type="RuleBase" id="RU000682"/>
    </source>
</evidence>
<evidence type="ECO:0000256" key="8">
    <source>
        <dbReference type="SAM" id="MobiDB-lite"/>
    </source>
</evidence>
<gene>
    <name evidence="10" type="ORF">Z517_09410</name>
</gene>
<keyword evidence="11" id="KW-1185">Reference proteome</keyword>
<sequence length="496" mass="54127">MNTRMTHSSTGKQRPSPPHSSGNLSSHKVKCEDVTALNPPASSPLGVATPYTLNWQSPLTPLGPPPGGKRKLEPADEHGQAERSKKHVFSGATLAFLEARFAEEMYPSAEDREKMAKELGLDGSRVYNWFHNKRAKEKQKNPSGLQMPPTPQDDDATLLTEEDKSAAQSPTYIAPASVRRMACRHLRIGTWESEDVIVARSPDTQTINYSIAGTESWLMIQYPMSAIRETRMFRNWGNGLPSGVGIYLNEAPKFFSSTLRFGVELTPRDDFTGGQASSNLLHILSDSGVAAALTTSPPSLSPARPIPWPPNQSLPGVTTRQPGQWFNGVNSTYNQAFGSPVHSNLRGQNVWAGDPGAAIGSSLPTMTPWYETQRPADVPMQMNAQPMQMNAPMQYENRWPVWPATTVNHYPESPLGPQEVAGGSSTTPMGSHAPYYATPEDAHRETIQDPYNAAQPDVRANKVGPTLEDALEASNEVAEAPDDEDDPSFVPGLKYA</sequence>
<feature type="region of interest" description="Disordered" evidence="8">
    <location>
        <begin position="449"/>
        <end position="496"/>
    </location>
</feature>
<dbReference type="AlphaFoldDB" id="A0A0D2DH19"/>
<proteinExistence type="inferred from homology"/>
<dbReference type="SMART" id="SM00389">
    <property type="entry name" value="HOX"/>
    <property type="match status" value="1"/>
</dbReference>
<dbReference type="STRING" id="1442368.A0A0D2DH19"/>
<feature type="DNA-binding region" description="Homeobox" evidence="6">
    <location>
        <begin position="82"/>
        <end position="141"/>
    </location>
</feature>
<evidence type="ECO:0000256" key="6">
    <source>
        <dbReference type="PROSITE-ProRule" id="PRU00108"/>
    </source>
</evidence>
<dbReference type="InterPro" id="IPR001356">
    <property type="entry name" value="HD"/>
</dbReference>
<keyword evidence="4 6" id="KW-0371">Homeobox</keyword>